<proteinExistence type="predicted"/>
<comment type="caution">
    <text evidence="1">The sequence shown here is derived from an EMBL/GenBank/DDBJ whole genome shotgun (WGS) entry which is preliminary data.</text>
</comment>
<protein>
    <submittedName>
        <fullName evidence="1">Putative zinc-binding metallo-peptidase</fullName>
    </submittedName>
</protein>
<dbReference type="AlphaFoldDB" id="A0A318TBZ9"/>
<dbReference type="PROSITE" id="PS51257">
    <property type="entry name" value="PROKAR_LIPOPROTEIN"/>
    <property type="match status" value="1"/>
</dbReference>
<organism evidence="1 2">
    <name type="scientific">Ureibacillus chungkukjangi</name>
    <dbReference type="NCBI Taxonomy" id="1202712"/>
    <lineage>
        <taxon>Bacteria</taxon>
        <taxon>Bacillati</taxon>
        <taxon>Bacillota</taxon>
        <taxon>Bacilli</taxon>
        <taxon>Bacillales</taxon>
        <taxon>Caryophanaceae</taxon>
        <taxon>Ureibacillus</taxon>
    </lineage>
</organism>
<dbReference type="Proteomes" id="UP000247416">
    <property type="component" value="Unassembled WGS sequence"/>
</dbReference>
<dbReference type="EMBL" id="QJTJ01000042">
    <property type="protein sequence ID" value="PYF02461.1"/>
    <property type="molecule type" value="Genomic_DNA"/>
</dbReference>
<keyword evidence="2" id="KW-1185">Reference proteome</keyword>
<dbReference type="RefSeq" id="WP_181418116.1">
    <property type="nucleotide sequence ID" value="NZ_CP085009.1"/>
</dbReference>
<sequence length="343" mass="39915">MKLFHFLLVAFIVLLLGCEESVEDNPVVTVYAKPAIEASSVKEVPEEEILELETSSDEIELLNVCYSNEIYIEEEKACSLKIECTDNSSCIEWGNRVVEDLEADYGSLVYEESVATGNEGITLLASYNVDHEGEVIYTEQAVTEEVMQYHSHLWYSFSWLVPEQYRKEINRLEVFESGDTLAYVSMHDRYGRFWTLGMNNEDIELASETLVTYLHEYAHFLSLNQSQIDYWVPEKRCTSLFLKDSGCFYENAYLSNFYKRFWEQGGQGKIEDFYVSRYAMYSPEEDFSESFAHFVLTKTPSGQNVKEEKLLFFYEYEELVQLRTEILARTATWLVRSALKAKK</sequence>
<accession>A0A318TBZ9</accession>
<reference evidence="1 2" key="1">
    <citation type="submission" date="2018-06" db="EMBL/GenBank/DDBJ databases">
        <title>Genomic Encyclopedia of Archaeal and Bacterial Type Strains, Phase II (KMG-II): from individual species to whole genera.</title>
        <authorList>
            <person name="Goeker M."/>
        </authorList>
    </citation>
    <scope>NUCLEOTIDE SEQUENCE [LARGE SCALE GENOMIC DNA]</scope>
    <source>
        <strain evidence="1 2">KACC 16626</strain>
    </source>
</reference>
<name>A0A318TBZ9_9BACL</name>
<gene>
    <name evidence="1" type="ORF">BJ095_14214</name>
</gene>
<evidence type="ECO:0000313" key="1">
    <source>
        <dbReference type="EMBL" id="PYF02461.1"/>
    </source>
</evidence>
<evidence type="ECO:0000313" key="2">
    <source>
        <dbReference type="Proteomes" id="UP000247416"/>
    </source>
</evidence>